<feature type="non-terminal residue" evidence="2">
    <location>
        <position position="178"/>
    </location>
</feature>
<name>X0VP55_9ZZZZ</name>
<sequence length="178" mass="20117">MSDSEIPSGDDFDRFTRRVNELKEDLSQKKTSYLAAAASAEFHPRDSDKGEFNLLLWGNEVCLSYPDFSAHDRRTGNHLSQMDLVMLLYYFNTADGTAKTGRWISFSELPDGKFYNQAFQGYTGQHLVRSFRDDMATFEYAATSLGGTPFPLGSASFTFKVLPLVSLLVVFWQGDEDF</sequence>
<dbReference type="EMBL" id="BARS01038864">
    <property type="protein sequence ID" value="GAG14253.1"/>
    <property type="molecule type" value="Genomic_DNA"/>
</dbReference>
<dbReference type="InterPro" id="IPR024264">
    <property type="entry name" value="DUF3786"/>
</dbReference>
<accession>X0VP55</accession>
<feature type="domain" description="DUF3786" evidence="1">
    <location>
        <begin position="38"/>
        <end position="178"/>
    </location>
</feature>
<reference evidence="2" key="1">
    <citation type="journal article" date="2014" name="Front. Microbiol.">
        <title>High frequency of phylogenetically diverse reductive dehalogenase-homologous genes in deep subseafloor sedimentary metagenomes.</title>
        <authorList>
            <person name="Kawai M."/>
            <person name="Futagami T."/>
            <person name="Toyoda A."/>
            <person name="Takaki Y."/>
            <person name="Nishi S."/>
            <person name="Hori S."/>
            <person name="Arai W."/>
            <person name="Tsubouchi T."/>
            <person name="Morono Y."/>
            <person name="Uchiyama I."/>
            <person name="Ito T."/>
            <person name="Fujiyama A."/>
            <person name="Inagaki F."/>
            <person name="Takami H."/>
        </authorList>
    </citation>
    <scope>NUCLEOTIDE SEQUENCE</scope>
    <source>
        <strain evidence="2">Expedition CK06-06</strain>
    </source>
</reference>
<comment type="caution">
    <text evidence="2">The sequence shown here is derived from an EMBL/GenBank/DDBJ whole genome shotgun (WGS) entry which is preliminary data.</text>
</comment>
<dbReference type="Pfam" id="PF12654">
    <property type="entry name" value="DUF3786"/>
    <property type="match status" value="1"/>
</dbReference>
<protein>
    <recommendedName>
        <fullName evidence="1">DUF3786 domain-containing protein</fullName>
    </recommendedName>
</protein>
<gene>
    <name evidence="2" type="ORF">S01H1_59430</name>
</gene>
<evidence type="ECO:0000313" key="2">
    <source>
        <dbReference type="EMBL" id="GAG14253.1"/>
    </source>
</evidence>
<proteinExistence type="predicted"/>
<dbReference type="AlphaFoldDB" id="X0VP55"/>
<evidence type="ECO:0000259" key="1">
    <source>
        <dbReference type="Pfam" id="PF12654"/>
    </source>
</evidence>
<organism evidence="2">
    <name type="scientific">marine sediment metagenome</name>
    <dbReference type="NCBI Taxonomy" id="412755"/>
    <lineage>
        <taxon>unclassified sequences</taxon>
        <taxon>metagenomes</taxon>
        <taxon>ecological metagenomes</taxon>
    </lineage>
</organism>